<dbReference type="EMBL" id="JBHMAF010000046">
    <property type="protein sequence ID" value="MFB9758880.1"/>
    <property type="molecule type" value="Genomic_DNA"/>
</dbReference>
<evidence type="ECO:0000313" key="1">
    <source>
        <dbReference type="EMBL" id="MFB9758880.1"/>
    </source>
</evidence>
<gene>
    <name evidence="1" type="ORF">ACFFMS_10370</name>
</gene>
<sequence>MESFVTAHNLGFLSELLRLEDKGVYDYQISAHAVEKLNHVKNKAAGPACSFVFYICSTLRKYKFLAGCRFDVARNFRNKVKDNYASAFAQKQALQSASFKLYDVAGNDGIGNAENEDIPSLGGISFFHDC</sequence>
<dbReference type="RefSeq" id="WP_379949169.1">
    <property type="nucleotide sequence ID" value="NZ_JBHMAF010000046.1"/>
</dbReference>
<organism evidence="1 2">
    <name type="scientific">Ectobacillus funiculus</name>
    <dbReference type="NCBI Taxonomy" id="137993"/>
    <lineage>
        <taxon>Bacteria</taxon>
        <taxon>Bacillati</taxon>
        <taxon>Bacillota</taxon>
        <taxon>Bacilli</taxon>
        <taxon>Bacillales</taxon>
        <taxon>Bacillaceae</taxon>
        <taxon>Ectobacillus</taxon>
    </lineage>
</organism>
<proteinExistence type="predicted"/>
<name>A0ABV5WE48_9BACI</name>
<keyword evidence="2" id="KW-1185">Reference proteome</keyword>
<comment type="caution">
    <text evidence="1">The sequence shown here is derived from an EMBL/GenBank/DDBJ whole genome shotgun (WGS) entry which is preliminary data.</text>
</comment>
<dbReference type="Proteomes" id="UP001589609">
    <property type="component" value="Unassembled WGS sequence"/>
</dbReference>
<protein>
    <submittedName>
        <fullName evidence="1">Uncharacterized protein</fullName>
    </submittedName>
</protein>
<reference evidence="1 2" key="1">
    <citation type="submission" date="2024-09" db="EMBL/GenBank/DDBJ databases">
        <authorList>
            <person name="Sun Q."/>
            <person name="Mori K."/>
        </authorList>
    </citation>
    <scope>NUCLEOTIDE SEQUENCE [LARGE SCALE GENOMIC DNA]</scope>
    <source>
        <strain evidence="1 2">JCM 11201</strain>
    </source>
</reference>
<accession>A0ABV5WE48</accession>
<evidence type="ECO:0000313" key="2">
    <source>
        <dbReference type="Proteomes" id="UP001589609"/>
    </source>
</evidence>